<feature type="compositionally biased region" description="Basic and acidic residues" evidence="2">
    <location>
        <begin position="167"/>
        <end position="194"/>
    </location>
</feature>
<accession>A0A366RAY7</accession>
<gene>
    <name evidence="3" type="ORF">FIESC28_07749</name>
</gene>
<protein>
    <recommendedName>
        <fullName evidence="5">Zn(2)-C6 fungal-type domain-containing protein</fullName>
    </recommendedName>
</protein>
<dbReference type="PANTHER" id="PTHR35392">
    <property type="entry name" value="ZN(II)2CYS6 TRANSCRIPTION FACTOR (EUROFUNG)-RELATED-RELATED"/>
    <property type="match status" value="1"/>
</dbReference>
<feature type="compositionally biased region" description="Low complexity" evidence="2">
    <location>
        <begin position="490"/>
        <end position="502"/>
    </location>
</feature>
<feature type="region of interest" description="Disordered" evidence="2">
    <location>
        <begin position="1"/>
        <end position="233"/>
    </location>
</feature>
<feature type="region of interest" description="Disordered" evidence="2">
    <location>
        <begin position="322"/>
        <end position="515"/>
    </location>
</feature>
<dbReference type="GO" id="GO:0008270">
    <property type="term" value="F:zinc ion binding"/>
    <property type="evidence" value="ECO:0007669"/>
    <property type="project" value="InterPro"/>
</dbReference>
<dbReference type="InterPro" id="IPR001138">
    <property type="entry name" value="Zn2Cys6_DnaBD"/>
</dbReference>
<dbReference type="OrthoDB" id="5362630at2759"/>
<feature type="compositionally biased region" description="Polar residues" evidence="2">
    <location>
        <begin position="438"/>
        <end position="449"/>
    </location>
</feature>
<proteinExistence type="predicted"/>
<dbReference type="PANTHER" id="PTHR35392:SF3">
    <property type="entry name" value="ZN(2)-C6 FUNGAL-TYPE DOMAIN-CONTAINING PROTEIN"/>
    <property type="match status" value="1"/>
</dbReference>
<evidence type="ECO:0008006" key="5">
    <source>
        <dbReference type="Google" id="ProtNLM"/>
    </source>
</evidence>
<comment type="caution">
    <text evidence="3">The sequence shown here is derived from an EMBL/GenBank/DDBJ whole genome shotgun (WGS) entry which is preliminary data.</text>
</comment>
<dbReference type="InterPro" id="IPR052973">
    <property type="entry name" value="Fungal_sec-metab_reg_TF"/>
</dbReference>
<feature type="compositionally biased region" description="Low complexity" evidence="2">
    <location>
        <begin position="66"/>
        <end position="75"/>
    </location>
</feature>
<keyword evidence="1" id="KW-0539">Nucleus</keyword>
<sequence length="988" mass="110417">MGIEATNSVKKLGLLVTQNRRKRADADTDHAASSCRLKRHCSNQLHDSDTVPPGHWNGGVYQQDVSPSESSSSPDDSQRLSVHPGPGNVASSVTRVHTDDGSVEAAGVQGSGSIAQKSPAHQDRPPISTFQQCLPCEQPSGFGYANQTRRQKGQEKLLSPPDEDENPSTKELKAFESRDFESKSDLVVGPERRGVGKPPSPLLPQEQRKWSPSRGEVAAQAQPEAQVQEGPSLDLDTIRIAPSPDFPVTSNFSALNHKLPTAGSCCSIVQDSQNEDSDDHITDASEDDVDVEVVDDFGCRHDSCSDRVIIHLAQPHSAIIRGRSRNDEYGHTDSGDDIADKELGENNQVGDDESTVEVVDGQDEAGAPGAEASTGERTNLHTLSQLLGATSLEDPIPERHARDNNHIANVPPPSTSPPGRTISPPGTSSYSDVEASDQDPSSSETGASQEDSDRDVYGHGYSDEEMDEEEAEYLSDLSDLYESGSSASNPTTSKIPTSPKTSSGRRRLTSPERELVRQTREIGACVRCRFQKIKCIPNLRNPEGKCKTCKRFSKTSPKTIHRVPCLRLRITEIVLYRSGGLNLTQRWKGIEMRDIPERVEMSSITIEVSQDLCKKPIRLDVVQFIPQDGDVTARYWTECLMGQATLKKKELATYCLKSIYDTAGSVRQYTVENAIPAFVHMIQKESESGCESEPIRRTYYTAVRRYVALSRDKRSGNPLSSEDKREVEILGNLFVLWCAIQHTVGSLYIQGDETLGMIPETQDKSYPLYGKIAAPRMLVAQFDNLVYNAVLETYREKLLRDLDWLFSQDKRRWWFTIYAIVFILLREVSRMTADRYRHARENFGTMPRYSIPAFVENLHISCNSILTLWHYYNCGEWPRRTSEKNAAHFASLTSDDASLIRETRRDKCIKEHLSVWKHYKANNGKVNESTLGKYPGTVHYTGNQNKYAWDHPLYWVAQMFEKNWYPHETYQRETIPASPFPAPISTSG</sequence>
<feature type="compositionally biased region" description="Acidic residues" evidence="2">
    <location>
        <begin position="350"/>
        <end position="363"/>
    </location>
</feature>
<feature type="compositionally biased region" description="Polar residues" evidence="2">
    <location>
        <begin position="375"/>
        <end position="388"/>
    </location>
</feature>
<dbReference type="GeneID" id="41997185"/>
<name>A0A366RAY7_9HYPO</name>
<feature type="compositionally biased region" description="Basic and acidic residues" evidence="2">
    <location>
        <begin position="396"/>
        <end position="405"/>
    </location>
</feature>
<feature type="compositionally biased region" description="Low complexity" evidence="2">
    <location>
        <begin position="215"/>
        <end position="231"/>
    </location>
</feature>
<dbReference type="GO" id="GO:0000981">
    <property type="term" value="F:DNA-binding transcription factor activity, RNA polymerase II-specific"/>
    <property type="evidence" value="ECO:0007669"/>
    <property type="project" value="InterPro"/>
</dbReference>
<feature type="compositionally biased region" description="Acidic residues" evidence="2">
    <location>
        <begin position="463"/>
        <end position="473"/>
    </location>
</feature>
<evidence type="ECO:0000313" key="3">
    <source>
        <dbReference type="EMBL" id="RBR14319.1"/>
    </source>
</evidence>
<dbReference type="RefSeq" id="XP_031014005.1">
    <property type="nucleotide sequence ID" value="XM_031161889.1"/>
</dbReference>
<dbReference type="EMBL" id="QKXC01000168">
    <property type="protein sequence ID" value="RBR14319.1"/>
    <property type="molecule type" value="Genomic_DNA"/>
</dbReference>
<evidence type="ECO:0000313" key="4">
    <source>
        <dbReference type="Proteomes" id="UP000253153"/>
    </source>
</evidence>
<evidence type="ECO:0000256" key="2">
    <source>
        <dbReference type="SAM" id="MobiDB-lite"/>
    </source>
</evidence>
<feature type="compositionally biased region" description="Basic and acidic residues" evidence="2">
    <location>
        <begin position="324"/>
        <end position="344"/>
    </location>
</feature>
<organism evidence="3 4">
    <name type="scientific">Fusarium coffeatum</name>
    <dbReference type="NCBI Taxonomy" id="231269"/>
    <lineage>
        <taxon>Eukaryota</taxon>
        <taxon>Fungi</taxon>
        <taxon>Dikarya</taxon>
        <taxon>Ascomycota</taxon>
        <taxon>Pezizomycotina</taxon>
        <taxon>Sordariomycetes</taxon>
        <taxon>Hypocreomycetidae</taxon>
        <taxon>Hypocreales</taxon>
        <taxon>Nectriaceae</taxon>
        <taxon>Fusarium</taxon>
        <taxon>Fusarium incarnatum-equiseti species complex</taxon>
    </lineage>
</organism>
<dbReference type="CDD" id="cd00067">
    <property type="entry name" value="GAL4"/>
    <property type="match status" value="1"/>
</dbReference>
<dbReference type="AlphaFoldDB" id="A0A366RAY7"/>
<reference evidence="3 4" key="1">
    <citation type="submission" date="2018-06" db="EMBL/GenBank/DDBJ databases">
        <title>Fusarium incarnatum-equiseti species complex species 28.</title>
        <authorList>
            <person name="Gardiner D.M."/>
        </authorList>
    </citation>
    <scope>NUCLEOTIDE SEQUENCE [LARGE SCALE GENOMIC DNA]</scope>
    <source>
        <strain evidence="3 4">FIESC_28</strain>
    </source>
</reference>
<keyword evidence="4" id="KW-1185">Reference proteome</keyword>
<dbReference type="Proteomes" id="UP000253153">
    <property type="component" value="Unassembled WGS sequence"/>
</dbReference>
<evidence type="ECO:0000256" key="1">
    <source>
        <dbReference type="ARBA" id="ARBA00023242"/>
    </source>
</evidence>